<sequence length="260" mass="28048">MAKSKKKSCSARSKVGPGLGSSLGDGFEGFSVGVSASAALETRQVSSFLSPGSMLMADKECSEDEEGHFEEDLVDYSTSKDDLPEDLYDTSLVPNLTRVVGNTSPIKGEATCSKVSQPNRRKGNQQRSSPVEGKVPTDHVKAGAVHGELVLHGELFHIMQKEDVHCTRGRIFNPIQAKLEATNGNWQLVKKKRGKSHNQTLIEASHIHKVKEHAEAGPDERTGKGNLLVDTSKGDTSAGERKLHVGRAQMSGTLADNDVY</sequence>
<evidence type="ECO:0000313" key="3">
    <source>
        <dbReference type="Proteomes" id="UP001151532"/>
    </source>
</evidence>
<name>A0A9Q1A2F1_SALPP</name>
<dbReference type="EMBL" id="JAPFFK010000007">
    <property type="protein sequence ID" value="KAJ6755790.1"/>
    <property type="molecule type" value="Genomic_DNA"/>
</dbReference>
<reference evidence="2" key="2">
    <citation type="journal article" date="2023" name="Int. J. Mol. Sci.">
        <title>De Novo Assembly and Annotation of 11 Diverse Shrub Willow (Salix) Genomes Reveals Novel Gene Organization in Sex-Linked Regions.</title>
        <authorList>
            <person name="Hyden B."/>
            <person name="Feng K."/>
            <person name="Yates T.B."/>
            <person name="Jawdy S."/>
            <person name="Cereghino C."/>
            <person name="Smart L.B."/>
            <person name="Muchero W."/>
        </authorList>
    </citation>
    <scope>NUCLEOTIDE SEQUENCE</scope>
    <source>
        <tissue evidence="2">Shoot tip</tissue>
    </source>
</reference>
<accession>A0A9Q1A2F1</accession>
<comment type="caution">
    <text evidence="2">The sequence shown here is derived from an EMBL/GenBank/DDBJ whole genome shotgun (WGS) entry which is preliminary data.</text>
</comment>
<dbReference type="Proteomes" id="UP001151532">
    <property type="component" value="Chromosome 16"/>
</dbReference>
<proteinExistence type="predicted"/>
<keyword evidence="3" id="KW-1185">Reference proteome</keyword>
<feature type="region of interest" description="Disordered" evidence="1">
    <location>
        <begin position="1"/>
        <end position="24"/>
    </location>
</feature>
<reference evidence="2" key="1">
    <citation type="submission" date="2022-11" db="EMBL/GenBank/DDBJ databases">
        <authorList>
            <person name="Hyden B.L."/>
            <person name="Feng K."/>
            <person name="Yates T."/>
            <person name="Jawdy S."/>
            <person name="Smart L.B."/>
            <person name="Muchero W."/>
        </authorList>
    </citation>
    <scope>NUCLEOTIDE SEQUENCE</scope>
    <source>
        <tissue evidence="2">Shoot tip</tissue>
    </source>
</reference>
<feature type="region of interest" description="Disordered" evidence="1">
    <location>
        <begin position="213"/>
        <end position="241"/>
    </location>
</feature>
<organism evidence="2 3">
    <name type="scientific">Salix purpurea</name>
    <name type="common">Purple osier willow</name>
    <dbReference type="NCBI Taxonomy" id="77065"/>
    <lineage>
        <taxon>Eukaryota</taxon>
        <taxon>Viridiplantae</taxon>
        <taxon>Streptophyta</taxon>
        <taxon>Embryophyta</taxon>
        <taxon>Tracheophyta</taxon>
        <taxon>Spermatophyta</taxon>
        <taxon>Magnoliopsida</taxon>
        <taxon>eudicotyledons</taxon>
        <taxon>Gunneridae</taxon>
        <taxon>Pentapetalae</taxon>
        <taxon>rosids</taxon>
        <taxon>fabids</taxon>
        <taxon>Malpighiales</taxon>
        <taxon>Salicaceae</taxon>
        <taxon>Saliceae</taxon>
        <taxon>Salix</taxon>
    </lineage>
</organism>
<dbReference type="AlphaFoldDB" id="A0A9Q1A2F1"/>
<protein>
    <submittedName>
        <fullName evidence="2">Uncharacterized protein</fullName>
    </submittedName>
</protein>
<evidence type="ECO:0000256" key="1">
    <source>
        <dbReference type="SAM" id="MobiDB-lite"/>
    </source>
</evidence>
<gene>
    <name evidence="2" type="ORF">OIU79_028242</name>
</gene>
<feature type="region of interest" description="Disordered" evidence="1">
    <location>
        <begin position="103"/>
        <end position="137"/>
    </location>
</feature>
<evidence type="ECO:0000313" key="2">
    <source>
        <dbReference type="EMBL" id="KAJ6755790.1"/>
    </source>
</evidence>
<feature type="compositionally biased region" description="Basic and acidic residues" evidence="1">
    <location>
        <begin position="213"/>
        <end position="223"/>
    </location>
</feature>